<reference evidence="2" key="1">
    <citation type="submission" date="2020-05" db="EMBL/GenBank/DDBJ databases">
        <authorList>
            <person name="Chiriac C."/>
            <person name="Salcher M."/>
            <person name="Ghai R."/>
            <person name="Kavagutti S V."/>
        </authorList>
    </citation>
    <scope>NUCLEOTIDE SEQUENCE</scope>
</reference>
<dbReference type="Pfam" id="PF01476">
    <property type="entry name" value="LysM"/>
    <property type="match status" value="1"/>
</dbReference>
<dbReference type="InterPro" id="IPR018392">
    <property type="entry name" value="LysM"/>
</dbReference>
<dbReference type="PROSITE" id="PS51782">
    <property type="entry name" value="LYSM"/>
    <property type="match status" value="1"/>
</dbReference>
<dbReference type="SMART" id="SM00257">
    <property type="entry name" value="LysM"/>
    <property type="match status" value="1"/>
</dbReference>
<accession>A0A6J6BD87</accession>
<proteinExistence type="predicted"/>
<dbReference type="CDD" id="cd00118">
    <property type="entry name" value="LysM"/>
    <property type="match status" value="1"/>
</dbReference>
<dbReference type="Gene3D" id="3.10.350.10">
    <property type="entry name" value="LysM domain"/>
    <property type="match status" value="1"/>
</dbReference>
<gene>
    <name evidence="2" type="ORF">UFOPK1433_00289</name>
</gene>
<name>A0A6J6BD87_9ZZZZ</name>
<sequence>MISGKLKPIRSAAEYTALLGNQTPAALVSTELIASMTKLNPTSYVVVAKDTLYKVAIKFKTTRAKLRTLNNLSTDILQRGQVLILP</sequence>
<organism evidence="2">
    <name type="scientific">freshwater metagenome</name>
    <dbReference type="NCBI Taxonomy" id="449393"/>
    <lineage>
        <taxon>unclassified sequences</taxon>
        <taxon>metagenomes</taxon>
        <taxon>ecological metagenomes</taxon>
    </lineage>
</organism>
<protein>
    <submittedName>
        <fullName evidence="2">Unannotated protein</fullName>
    </submittedName>
</protein>
<dbReference type="EMBL" id="CAEZSN010000021">
    <property type="protein sequence ID" value="CAB4536932.1"/>
    <property type="molecule type" value="Genomic_DNA"/>
</dbReference>
<dbReference type="SUPFAM" id="SSF54106">
    <property type="entry name" value="LysM domain"/>
    <property type="match status" value="1"/>
</dbReference>
<dbReference type="InterPro" id="IPR036779">
    <property type="entry name" value="LysM_dom_sf"/>
</dbReference>
<feature type="domain" description="LysM" evidence="1">
    <location>
        <begin position="42"/>
        <end position="85"/>
    </location>
</feature>
<evidence type="ECO:0000313" key="2">
    <source>
        <dbReference type="EMBL" id="CAB4536932.1"/>
    </source>
</evidence>
<dbReference type="AlphaFoldDB" id="A0A6J6BD87"/>
<evidence type="ECO:0000259" key="1">
    <source>
        <dbReference type="PROSITE" id="PS51782"/>
    </source>
</evidence>